<dbReference type="Proteomes" id="UP000199520">
    <property type="component" value="Unassembled WGS sequence"/>
</dbReference>
<gene>
    <name evidence="1" type="ORF">SAMN04490355_10626</name>
</gene>
<organism evidence="1 2">
    <name type="scientific">Pelosinus propionicus DSM 13327</name>
    <dbReference type="NCBI Taxonomy" id="1123291"/>
    <lineage>
        <taxon>Bacteria</taxon>
        <taxon>Bacillati</taxon>
        <taxon>Bacillota</taxon>
        <taxon>Negativicutes</taxon>
        <taxon>Selenomonadales</taxon>
        <taxon>Sporomusaceae</taxon>
        <taxon>Pelosinus</taxon>
    </lineage>
</organism>
<accession>A0A1I4PDU0</accession>
<sequence>MAIWRINMDSRDFEQYRKKLVNRGFIPTNYFSANGFNIKKMRELALAGKMDAMQCVVGNSTRWYYSEDQAELARLRGELS</sequence>
<dbReference type="EMBL" id="FOTS01000062">
    <property type="protein sequence ID" value="SFM25934.1"/>
    <property type="molecule type" value="Genomic_DNA"/>
</dbReference>
<dbReference type="RefSeq" id="WP_090943175.1">
    <property type="nucleotide sequence ID" value="NZ_FOTS01000062.1"/>
</dbReference>
<evidence type="ECO:0000313" key="2">
    <source>
        <dbReference type="Proteomes" id="UP000199520"/>
    </source>
</evidence>
<proteinExistence type="predicted"/>
<evidence type="ECO:0000313" key="1">
    <source>
        <dbReference type="EMBL" id="SFM25934.1"/>
    </source>
</evidence>
<name>A0A1I4PDU0_9FIRM</name>
<keyword evidence="2" id="KW-1185">Reference proteome</keyword>
<dbReference type="OrthoDB" id="1634024at2"/>
<dbReference type="AlphaFoldDB" id="A0A1I4PDU0"/>
<protein>
    <submittedName>
        <fullName evidence="1">Uncharacterized protein</fullName>
    </submittedName>
</protein>
<reference evidence="2" key="1">
    <citation type="submission" date="2016-10" db="EMBL/GenBank/DDBJ databases">
        <authorList>
            <person name="Varghese N."/>
            <person name="Submissions S."/>
        </authorList>
    </citation>
    <scope>NUCLEOTIDE SEQUENCE [LARGE SCALE GENOMIC DNA]</scope>
    <source>
        <strain evidence="2">DSM 13327</strain>
    </source>
</reference>